<dbReference type="InterPro" id="IPR014777">
    <property type="entry name" value="4pyrrole_Mease_sub1"/>
</dbReference>
<evidence type="ECO:0000256" key="1">
    <source>
        <dbReference type="ARBA" id="ARBA00004953"/>
    </source>
</evidence>
<reference evidence="7 8" key="1">
    <citation type="submission" date="2018-04" db="EMBL/GenBank/DDBJ databases">
        <title>Genomic Encyclopedia of Type Strains, Phase IV (KMG-IV): sequencing the most valuable type-strain genomes for metagenomic binning, comparative biology and taxonomic classification.</title>
        <authorList>
            <person name="Goeker M."/>
        </authorList>
    </citation>
    <scope>NUCLEOTIDE SEQUENCE [LARGE SCALE GENOMIC DNA]</scope>
    <source>
        <strain evidence="7 8">DSM 28520</strain>
    </source>
</reference>
<keyword evidence="5" id="KW-0949">S-adenosyl-L-methionine</keyword>
<comment type="pathway">
    <text evidence="1">Cofactor biosynthesis; adenosylcobalamin biosynthesis.</text>
</comment>
<evidence type="ECO:0000313" key="8">
    <source>
        <dbReference type="Proteomes" id="UP000245462"/>
    </source>
</evidence>
<gene>
    <name evidence="7" type="ORF">C7382_10886</name>
</gene>
<dbReference type="InterPro" id="IPR050714">
    <property type="entry name" value="Cobalamin_biosynth_MTase"/>
</dbReference>
<dbReference type="EMBL" id="QEKY01000008">
    <property type="protein sequence ID" value="PVZ09897.1"/>
    <property type="molecule type" value="Genomic_DNA"/>
</dbReference>
<dbReference type="InterPro" id="IPR035996">
    <property type="entry name" value="4pyrrol_Methylase_sf"/>
</dbReference>
<dbReference type="NCBIfam" id="TIGR02469">
    <property type="entry name" value="CbiT"/>
    <property type="match status" value="1"/>
</dbReference>
<sequence>MLHNSNPDAMCDTTIEHALHSGRQRFVILGMSDAPHPYFIPEAVEAIARGRVFSGGLRHREIVHTLLPQGAEWIDITVPLDDVFEQYRAHEEIVVFASGDPLFFGFANTVMNRLPDAEVVVFPAFNSLQMLAHAMRLPYHDMRIVSLTGRPWHEFDRALIERTQKIGLLTDREHTPATIARRMLDYGYTDYTMSVGTQMGNPKEQKLDTLSLREATEREFGRPNCVILTTNNRNMPYRAPMGLSETDFMPLDGRVKMITKKPFRLVSLSCLDLHHASSFWDVGFCTGSVSIEAKLNFPHLHVAAFEIRPEGAALMQENSRRFGAPGIDCRIGDFLDADVTDLMPPDAVFIGGHGGKLVEIIAKVHRSMTAGGLLVFNSVSEESRALFLAAIEACGMKLLSSMRLMADANNPIDVLQARKQD</sequence>
<dbReference type="NCBIfam" id="TIGR02467">
    <property type="entry name" value="CbiE"/>
    <property type="match status" value="1"/>
</dbReference>
<dbReference type="SUPFAM" id="SSF53335">
    <property type="entry name" value="S-adenosyl-L-methionine-dependent methyltransferases"/>
    <property type="match status" value="1"/>
</dbReference>
<dbReference type="Gene3D" id="3.40.1010.10">
    <property type="entry name" value="Cobalt-precorrin-4 Transmethylase, Domain 1"/>
    <property type="match status" value="1"/>
</dbReference>
<dbReference type="UniPathway" id="UPA00148"/>
<dbReference type="CDD" id="cd11644">
    <property type="entry name" value="Precorrin-6Y-MT"/>
    <property type="match status" value="1"/>
</dbReference>
<evidence type="ECO:0000256" key="3">
    <source>
        <dbReference type="ARBA" id="ARBA00022603"/>
    </source>
</evidence>
<dbReference type="GO" id="GO:0032259">
    <property type="term" value="P:methylation"/>
    <property type="evidence" value="ECO:0007669"/>
    <property type="project" value="UniProtKB-KW"/>
</dbReference>
<keyword evidence="4 7" id="KW-0808">Transferase</keyword>
<evidence type="ECO:0000259" key="6">
    <source>
        <dbReference type="Pfam" id="PF00590"/>
    </source>
</evidence>
<keyword evidence="2" id="KW-0169">Cobalamin biosynthesis</keyword>
<dbReference type="Gene3D" id="3.40.50.150">
    <property type="entry name" value="Vaccinia Virus protein VP39"/>
    <property type="match status" value="1"/>
</dbReference>
<dbReference type="GO" id="GO:0009236">
    <property type="term" value="P:cobalamin biosynthetic process"/>
    <property type="evidence" value="ECO:0007669"/>
    <property type="project" value="UniProtKB-UniPathway"/>
</dbReference>
<proteinExistence type="predicted"/>
<organism evidence="7 8">
    <name type="scientific">Porphyromonas loveana</name>
    <dbReference type="NCBI Taxonomy" id="1884669"/>
    <lineage>
        <taxon>Bacteria</taxon>
        <taxon>Pseudomonadati</taxon>
        <taxon>Bacteroidota</taxon>
        <taxon>Bacteroidia</taxon>
        <taxon>Bacteroidales</taxon>
        <taxon>Porphyromonadaceae</taxon>
        <taxon>Porphyromonas</taxon>
    </lineage>
</organism>
<dbReference type="PANTHER" id="PTHR43182:SF1">
    <property type="entry name" value="COBALT-PRECORRIN-7 C(5)-METHYLTRANSFERASE"/>
    <property type="match status" value="1"/>
</dbReference>
<evidence type="ECO:0000256" key="5">
    <source>
        <dbReference type="ARBA" id="ARBA00022691"/>
    </source>
</evidence>
<comment type="caution">
    <text evidence="7">The sequence shown here is derived from an EMBL/GenBank/DDBJ whole genome shotgun (WGS) entry which is preliminary data.</text>
</comment>
<accession>A0A2U1FCH8</accession>
<dbReference type="Pfam" id="PF00590">
    <property type="entry name" value="TP_methylase"/>
    <property type="match status" value="1"/>
</dbReference>
<evidence type="ECO:0000256" key="4">
    <source>
        <dbReference type="ARBA" id="ARBA00022679"/>
    </source>
</evidence>
<name>A0A2U1FCH8_9PORP</name>
<dbReference type="InterPro" id="IPR006365">
    <property type="entry name" value="Cbl_synth_CobL"/>
</dbReference>
<dbReference type="SUPFAM" id="SSF53790">
    <property type="entry name" value="Tetrapyrrole methylase"/>
    <property type="match status" value="1"/>
</dbReference>
<dbReference type="InterPro" id="IPR000878">
    <property type="entry name" value="4pyrrol_Mease"/>
</dbReference>
<dbReference type="GO" id="GO:0008276">
    <property type="term" value="F:protein methyltransferase activity"/>
    <property type="evidence" value="ECO:0007669"/>
    <property type="project" value="InterPro"/>
</dbReference>
<dbReference type="CDD" id="cd02440">
    <property type="entry name" value="AdoMet_MTases"/>
    <property type="match status" value="1"/>
</dbReference>
<dbReference type="Proteomes" id="UP000245462">
    <property type="component" value="Unassembled WGS sequence"/>
</dbReference>
<keyword evidence="3 7" id="KW-0489">Methyltransferase</keyword>
<feature type="domain" description="Tetrapyrrole methylase" evidence="6">
    <location>
        <begin position="84"/>
        <end position="207"/>
    </location>
</feature>
<dbReference type="AlphaFoldDB" id="A0A2U1FCH8"/>
<dbReference type="InterPro" id="IPR014008">
    <property type="entry name" value="Cbl_synth_MTase_CbiT"/>
</dbReference>
<evidence type="ECO:0000256" key="2">
    <source>
        <dbReference type="ARBA" id="ARBA00022573"/>
    </source>
</evidence>
<dbReference type="PIRSF" id="PIRSF036428">
    <property type="entry name" value="CobL"/>
    <property type="match status" value="1"/>
</dbReference>
<dbReference type="InterPro" id="IPR029063">
    <property type="entry name" value="SAM-dependent_MTases_sf"/>
</dbReference>
<protein>
    <submittedName>
        <fullName evidence="7">Precorrin-6Y C5,15-methyltransferase (Decarboxylating)</fullName>
    </submittedName>
</protein>
<dbReference type="InterPro" id="IPR012818">
    <property type="entry name" value="CbiE"/>
</dbReference>
<dbReference type="PANTHER" id="PTHR43182">
    <property type="entry name" value="COBALT-PRECORRIN-6B C(15)-METHYLTRANSFERASE (DECARBOXYLATING)"/>
    <property type="match status" value="1"/>
</dbReference>
<keyword evidence="8" id="KW-1185">Reference proteome</keyword>
<evidence type="ECO:0000313" key="7">
    <source>
        <dbReference type="EMBL" id="PVZ09897.1"/>
    </source>
</evidence>